<evidence type="ECO:0000313" key="1">
    <source>
        <dbReference type="EMBL" id="ORB02135.1"/>
    </source>
</evidence>
<dbReference type="OrthoDB" id="9793115at2"/>
<dbReference type="EMBL" id="MVHZ01000005">
    <property type="protein sequence ID" value="ORB02135.1"/>
    <property type="molecule type" value="Genomic_DNA"/>
</dbReference>
<organism evidence="1 2">
    <name type="scientific">Mycolicibacter minnesotensis</name>
    <dbReference type="NCBI Taxonomy" id="1118379"/>
    <lineage>
        <taxon>Bacteria</taxon>
        <taxon>Bacillati</taxon>
        <taxon>Actinomycetota</taxon>
        <taxon>Actinomycetes</taxon>
        <taxon>Mycobacteriales</taxon>
        <taxon>Mycobacteriaceae</taxon>
        <taxon>Mycolicibacter</taxon>
    </lineage>
</organism>
<comment type="caution">
    <text evidence="1">The sequence shown here is derived from an EMBL/GenBank/DDBJ whole genome shotgun (WGS) entry which is preliminary data.</text>
</comment>
<dbReference type="AlphaFoldDB" id="A0A7I7R204"/>
<dbReference type="Pfam" id="PF00300">
    <property type="entry name" value="His_Phos_1"/>
    <property type="match status" value="1"/>
</dbReference>
<dbReference type="InterPro" id="IPR029033">
    <property type="entry name" value="His_PPase_superfam"/>
</dbReference>
<proteinExistence type="predicted"/>
<name>A0A7I7R204_9MYCO</name>
<keyword evidence="2" id="KW-1185">Reference proteome</keyword>
<protein>
    <submittedName>
        <fullName evidence="1">Histidine phosphatase family protein</fullName>
    </submittedName>
</protein>
<dbReference type="PROSITE" id="PS00175">
    <property type="entry name" value="PG_MUTASE"/>
    <property type="match status" value="1"/>
</dbReference>
<dbReference type="RefSeq" id="WP_083024394.1">
    <property type="nucleotide sequence ID" value="NZ_AP022589.1"/>
</dbReference>
<dbReference type="CDD" id="cd07067">
    <property type="entry name" value="HP_PGM_like"/>
    <property type="match status" value="1"/>
</dbReference>
<dbReference type="InterPro" id="IPR013078">
    <property type="entry name" value="His_Pase_superF_clade-1"/>
</dbReference>
<dbReference type="Gene3D" id="3.40.50.1240">
    <property type="entry name" value="Phosphoglycerate mutase-like"/>
    <property type="match status" value="1"/>
</dbReference>
<dbReference type="Proteomes" id="UP000192320">
    <property type="component" value="Unassembled WGS sequence"/>
</dbReference>
<evidence type="ECO:0000313" key="2">
    <source>
        <dbReference type="Proteomes" id="UP000192320"/>
    </source>
</evidence>
<dbReference type="InterPro" id="IPR001345">
    <property type="entry name" value="PG/BPGM_mutase_AS"/>
</dbReference>
<dbReference type="SMART" id="SM00855">
    <property type="entry name" value="PGAM"/>
    <property type="match status" value="1"/>
</dbReference>
<sequence length="342" mass="36079">MQSVALRPLTTAAVALLGAGAIAASPVVVPQAAAVSVGILLAAQDITIDMIRHGQSVDNFEGILGTIPPGAPLTDRGWEQAAFLADPDNPQHLAAPDFYAGIYASEFLRAQDTAHGWLTAAEAPDTPLTILGGLNEINAGWFEGQELNLLTQIAYALPTFLWALGFYWVPMLGSTIDPNGVAFNDRVTEAIDAIYNNTLSDPESSLTNAAFAHAGTISIWTLMNVQNPDFGLVLSQLLDTHTPLDNTGQVVIEGNPTDGWTLVSWGGQEVSATPDLLTGLFVDWRDLNVAPQIATWHILEALQGGDQAEIAAALQTGFDQVLGAITAFPQAVFDTITGALIG</sequence>
<gene>
    <name evidence="1" type="ORF">BST33_07440</name>
</gene>
<reference evidence="1 2" key="1">
    <citation type="submission" date="2017-02" db="EMBL/GenBank/DDBJ databases">
        <title>The new phylogeny of genus Mycobacterium.</title>
        <authorList>
            <person name="Tortoli E."/>
            <person name="Trovato A."/>
            <person name="Cirillo D.M."/>
        </authorList>
    </citation>
    <scope>NUCLEOTIDE SEQUENCE [LARGE SCALE GENOMIC DNA]</scope>
    <source>
        <strain evidence="1 2">DSM 45633</strain>
    </source>
</reference>
<accession>A0A7I7R204</accession>
<dbReference type="SUPFAM" id="SSF53254">
    <property type="entry name" value="Phosphoglycerate mutase-like"/>
    <property type="match status" value="1"/>
</dbReference>
<dbReference type="GO" id="GO:0003824">
    <property type="term" value="F:catalytic activity"/>
    <property type="evidence" value="ECO:0007669"/>
    <property type="project" value="InterPro"/>
</dbReference>